<evidence type="ECO:0000313" key="3">
    <source>
        <dbReference type="Proteomes" id="UP001328107"/>
    </source>
</evidence>
<proteinExistence type="predicted"/>
<feature type="transmembrane region" description="Helical" evidence="1">
    <location>
        <begin position="70"/>
        <end position="92"/>
    </location>
</feature>
<keyword evidence="3" id="KW-1185">Reference proteome</keyword>
<gene>
    <name evidence="2" type="ORF">PMAYCL1PPCAC_08826</name>
</gene>
<dbReference type="EMBL" id="BTRK01000002">
    <property type="protein sequence ID" value="GMR38631.1"/>
    <property type="molecule type" value="Genomic_DNA"/>
</dbReference>
<dbReference type="AlphaFoldDB" id="A0AAN5CEC8"/>
<organism evidence="2 3">
    <name type="scientific">Pristionchus mayeri</name>
    <dbReference type="NCBI Taxonomy" id="1317129"/>
    <lineage>
        <taxon>Eukaryota</taxon>
        <taxon>Metazoa</taxon>
        <taxon>Ecdysozoa</taxon>
        <taxon>Nematoda</taxon>
        <taxon>Chromadorea</taxon>
        <taxon>Rhabditida</taxon>
        <taxon>Rhabditina</taxon>
        <taxon>Diplogasteromorpha</taxon>
        <taxon>Diplogasteroidea</taxon>
        <taxon>Neodiplogasteridae</taxon>
        <taxon>Pristionchus</taxon>
    </lineage>
</organism>
<comment type="caution">
    <text evidence="2">The sequence shown here is derived from an EMBL/GenBank/DDBJ whole genome shotgun (WGS) entry which is preliminary data.</text>
</comment>
<evidence type="ECO:0000313" key="2">
    <source>
        <dbReference type="EMBL" id="GMR38631.1"/>
    </source>
</evidence>
<protein>
    <submittedName>
        <fullName evidence="2">Uncharacterized protein</fullName>
    </submittedName>
</protein>
<reference evidence="3" key="1">
    <citation type="submission" date="2022-10" db="EMBL/GenBank/DDBJ databases">
        <title>Genome assembly of Pristionchus species.</title>
        <authorList>
            <person name="Yoshida K."/>
            <person name="Sommer R.J."/>
        </authorList>
    </citation>
    <scope>NUCLEOTIDE SEQUENCE [LARGE SCALE GENOMIC DNA]</scope>
    <source>
        <strain evidence="3">RS5460</strain>
    </source>
</reference>
<sequence length="94" mass="11060">MSYDQIEKGEPVTENKPKRSFSYFHRHTCKHCGQTTEREIPPEQLQNHLIPYHHPPPAEWHAAHTQSYRYTVNVLIAAVVIFLTFFAAKFFYGK</sequence>
<name>A0AAN5CEC8_9BILA</name>
<keyword evidence="1" id="KW-0472">Membrane</keyword>
<keyword evidence="1" id="KW-0812">Transmembrane</keyword>
<keyword evidence="1" id="KW-1133">Transmembrane helix</keyword>
<dbReference type="Proteomes" id="UP001328107">
    <property type="component" value="Unassembled WGS sequence"/>
</dbReference>
<evidence type="ECO:0000256" key="1">
    <source>
        <dbReference type="SAM" id="Phobius"/>
    </source>
</evidence>
<accession>A0AAN5CEC8</accession>